<evidence type="ECO:0000256" key="3">
    <source>
        <dbReference type="ARBA" id="ARBA00013308"/>
    </source>
</evidence>
<dbReference type="HAMAP" id="MF_01588">
    <property type="entry name" value="DNA_ligase_A"/>
    <property type="match status" value="1"/>
</dbReference>
<dbReference type="InterPro" id="IPR033136">
    <property type="entry name" value="DNA_ligase_CS"/>
</dbReference>
<feature type="binding site" evidence="14">
    <location>
        <position position="432"/>
    </location>
    <ligand>
        <name>Zn(2+)</name>
        <dbReference type="ChEBI" id="CHEBI:29105"/>
    </ligand>
</feature>
<dbReference type="Gene3D" id="3.30.470.30">
    <property type="entry name" value="DNA ligase/mRNA capping enzyme"/>
    <property type="match status" value="1"/>
</dbReference>
<dbReference type="SMART" id="SM00278">
    <property type="entry name" value="HhH1"/>
    <property type="match status" value="4"/>
</dbReference>
<keyword evidence="6 14" id="KW-0479">Metal-binding</keyword>
<feature type="binding site" evidence="14">
    <location>
        <begin position="31"/>
        <end position="35"/>
    </location>
    <ligand>
        <name>NAD(+)</name>
        <dbReference type="ChEBI" id="CHEBI:57540"/>
    </ligand>
</feature>
<keyword evidence="14" id="KW-0464">Manganese</keyword>
<dbReference type="Gene3D" id="1.10.150.20">
    <property type="entry name" value="5' to 3' exonuclease, C-terminal subdomain"/>
    <property type="match status" value="2"/>
</dbReference>
<dbReference type="NCBIfam" id="TIGR00575">
    <property type="entry name" value="dnlj"/>
    <property type="match status" value="1"/>
</dbReference>
<feature type="binding site" evidence="14">
    <location>
        <begin position="80"/>
        <end position="81"/>
    </location>
    <ligand>
        <name>NAD(+)</name>
        <dbReference type="ChEBI" id="CHEBI:57540"/>
    </ligand>
</feature>
<evidence type="ECO:0000259" key="15">
    <source>
        <dbReference type="PROSITE" id="PS50172"/>
    </source>
</evidence>
<keyword evidence="9 14" id="KW-0460">Magnesium</keyword>
<feature type="binding site" evidence="14">
    <location>
        <position position="426"/>
    </location>
    <ligand>
        <name>Zn(2+)</name>
        <dbReference type="ChEBI" id="CHEBI:29105"/>
    </ligand>
</feature>
<dbReference type="EMBL" id="VORB01000010">
    <property type="protein sequence ID" value="TXC76157.1"/>
    <property type="molecule type" value="Genomic_DNA"/>
</dbReference>
<comment type="similarity">
    <text evidence="13 14">Belongs to the NAD-dependent DNA ligase family. LigA subfamily.</text>
</comment>
<evidence type="ECO:0000256" key="4">
    <source>
        <dbReference type="ARBA" id="ARBA00022598"/>
    </source>
</evidence>
<evidence type="ECO:0000313" key="17">
    <source>
        <dbReference type="Proteomes" id="UP000321168"/>
    </source>
</evidence>
<evidence type="ECO:0000256" key="7">
    <source>
        <dbReference type="ARBA" id="ARBA00022763"/>
    </source>
</evidence>
<dbReference type="InterPro" id="IPR012340">
    <property type="entry name" value="NA-bd_OB-fold"/>
</dbReference>
<evidence type="ECO:0000256" key="10">
    <source>
        <dbReference type="ARBA" id="ARBA00023027"/>
    </source>
</evidence>
<keyword evidence="10 14" id="KW-0520">NAD</keyword>
<dbReference type="GO" id="GO:0006281">
    <property type="term" value="P:DNA repair"/>
    <property type="evidence" value="ECO:0007669"/>
    <property type="project" value="UniProtKB-KW"/>
</dbReference>
<dbReference type="OrthoDB" id="9759736at2"/>
<evidence type="ECO:0000256" key="5">
    <source>
        <dbReference type="ARBA" id="ARBA00022705"/>
    </source>
</evidence>
<dbReference type="GO" id="GO:0005829">
    <property type="term" value="C:cytosol"/>
    <property type="evidence" value="ECO:0007669"/>
    <property type="project" value="TreeGrafter"/>
</dbReference>
<dbReference type="Pfam" id="PF03120">
    <property type="entry name" value="OB_DNA_ligase"/>
    <property type="match status" value="1"/>
</dbReference>
<dbReference type="SUPFAM" id="SSF52113">
    <property type="entry name" value="BRCT domain"/>
    <property type="match status" value="1"/>
</dbReference>
<dbReference type="PANTHER" id="PTHR23389">
    <property type="entry name" value="CHROMOSOME TRANSMISSION FIDELITY FACTOR 18"/>
    <property type="match status" value="1"/>
</dbReference>
<dbReference type="PANTHER" id="PTHR23389:SF9">
    <property type="entry name" value="DNA LIGASE"/>
    <property type="match status" value="1"/>
</dbReference>
<dbReference type="NCBIfam" id="NF005932">
    <property type="entry name" value="PRK07956.1"/>
    <property type="match status" value="1"/>
</dbReference>
<accession>A0A5C6USE1</accession>
<evidence type="ECO:0000256" key="9">
    <source>
        <dbReference type="ARBA" id="ARBA00022842"/>
    </source>
</evidence>
<feature type="domain" description="BRCT" evidence="15">
    <location>
        <begin position="592"/>
        <end position="673"/>
    </location>
</feature>
<dbReference type="FunFam" id="2.40.50.140:FF:000012">
    <property type="entry name" value="DNA ligase"/>
    <property type="match status" value="1"/>
</dbReference>
<dbReference type="InterPro" id="IPR010994">
    <property type="entry name" value="RuvA_2-like"/>
</dbReference>
<keyword evidence="8 14" id="KW-0862">Zinc</keyword>
<gene>
    <name evidence="14 16" type="primary">ligA</name>
    <name evidence="16" type="ORF">FRX97_10420</name>
</gene>
<feature type="active site" description="N6-AMP-lysine intermediate" evidence="14">
    <location>
        <position position="112"/>
    </location>
</feature>
<feature type="binding site" evidence="14">
    <location>
        <position position="411"/>
    </location>
    <ligand>
        <name>Zn(2+)</name>
        <dbReference type="ChEBI" id="CHEBI:29105"/>
    </ligand>
</feature>
<keyword evidence="5 14" id="KW-0235">DNA replication</keyword>
<proteinExistence type="inferred from homology"/>
<dbReference type="InterPro" id="IPR001679">
    <property type="entry name" value="DNA_ligase"/>
</dbReference>
<organism evidence="16 17">
    <name type="scientific">Luteibaculum oceani</name>
    <dbReference type="NCBI Taxonomy" id="1294296"/>
    <lineage>
        <taxon>Bacteria</taxon>
        <taxon>Pseudomonadati</taxon>
        <taxon>Bacteroidota</taxon>
        <taxon>Flavobacteriia</taxon>
        <taxon>Flavobacteriales</taxon>
        <taxon>Luteibaculaceae</taxon>
        <taxon>Luteibaculum</taxon>
    </lineage>
</organism>
<evidence type="ECO:0000256" key="6">
    <source>
        <dbReference type="ARBA" id="ARBA00022723"/>
    </source>
</evidence>
<dbReference type="SUPFAM" id="SSF56091">
    <property type="entry name" value="DNA ligase/mRNA capping enzyme, catalytic domain"/>
    <property type="match status" value="1"/>
</dbReference>
<keyword evidence="4 14" id="KW-0436">Ligase</keyword>
<dbReference type="InterPro" id="IPR003583">
    <property type="entry name" value="Hlx-hairpin-Hlx_DNA-bd_motif"/>
</dbReference>
<dbReference type="SMART" id="SM00532">
    <property type="entry name" value="LIGANc"/>
    <property type="match status" value="1"/>
</dbReference>
<reference evidence="16 17" key="1">
    <citation type="submission" date="2019-08" db="EMBL/GenBank/DDBJ databases">
        <title>Genome of Luteibaculum oceani JCM 18817.</title>
        <authorList>
            <person name="Bowman J.P."/>
        </authorList>
    </citation>
    <scope>NUCLEOTIDE SEQUENCE [LARGE SCALE GENOMIC DNA]</scope>
    <source>
        <strain evidence="16 17">JCM 18817</strain>
    </source>
</reference>
<evidence type="ECO:0000256" key="13">
    <source>
        <dbReference type="ARBA" id="ARBA00060881"/>
    </source>
</evidence>
<dbReference type="FunFam" id="3.30.470.30:FF:000001">
    <property type="entry name" value="DNA ligase"/>
    <property type="match status" value="1"/>
</dbReference>
<dbReference type="RefSeq" id="WP_147015159.1">
    <property type="nucleotide sequence ID" value="NZ_VORB01000010.1"/>
</dbReference>
<comment type="function">
    <text evidence="1 14">DNA ligase that catalyzes the formation of phosphodiester linkages between 5'-phosphoryl and 3'-hydroxyl groups in double-stranded DNA using NAD as a coenzyme and as the energy source for the reaction. It is essential for DNA replication and repair of damaged DNA.</text>
</comment>
<dbReference type="Pfam" id="PF01653">
    <property type="entry name" value="DNA_ligase_aden"/>
    <property type="match status" value="1"/>
</dbReference>
<feature type="binding site" evidence="14">
    <location>
        <position position="169"/>
    </location>
    <ligand>
        <name>NAD(+)</name>
        <dbReference type="ChEBI" id="CHEBI:57540"/>
    </ligand>
</feature>
<dbReference type="Gene3D" id="2.40.50.140">
    <property type="entry name" value="Nucleic acid-binding proteins"/>
    <property type="match status" value="1"/>
</dbReference>
<dbReference type="EC" id="6.5.1.2" evidence="2 14"/>
<dbReference type="PROSITE" id="PS01056">
    <property type="entry name" value="DNA_LIGASE_N2"/>
    <property type="match status" value="1"/>
</dbReference>
<keyword evidence="11 14" id="KW-0234">DNA repair</keyword>
<dbReference type="InterPro" id="IPR013839">
    <property type="entry name" value="DNAligase_adenylation"/>
</dbReference>
<dbReference type="SUPFAM" id="SSF50249">
    <property type="entry name" value="Nucleic acid-binding proteins"/>
    <property type="match status" value="1"/>
</dbReference>
<comment type="caution">
    <text evidence="16">The sequence shown here is derived from an EMBL/GenBank/DDBJ whole genome shotgun (WGS) entry which is preliminary data.</text>
</comment>
<dbReference type="GO" id="GO:0003677">
    <property type="term" value="F:DNA binding"/>
    <property type="evidence" value="ECO:0007669"/>
    <property type="project" value="InterPro"/>
</dbReference>
<evidence type="ECO:0000256" key="2">
    <source>
        <dbReference type="ARBA" id="ARBA00012722"/>
    </source>
</evidence>
<keyword evidence="7 14" id="KW-0227">DNA damage</keyword>
<dbReference type="GO" id="GO:0003911">
    <property type="term" value="F:DNA ligase (NAD+) activity"/>
    <property type="evidence" value="ECO:0007669"/>
    <property type="project" value="UniProtKB-UniRule"/>
</dbReference>
<dbReference type="Pfam" id="PF03119">
    <property type="entry name" value="DNA_ligase_ZBD"/>
    <property type="match status" value="1"/>
</dbReference>
<dbReference type="GO" id="GO:0006260">
    <property type="term" value="P:DNA replication"/>
    <property type="evidence" value="ECO:0007669"/>
    <property type="project" value="UniProtKB-KW"/>
</dbReference>
<feature type="binding site" evidence="14">
    <location>
        <position position="133"/>
    </location>
    <ligand>
        <name>NAD(+)</name>
        <dbReference type="ChEBI" id="CHEBI:57540"/>
    </ligand>
</feature>
<dbReference type="Gene3D" id="6.20.10.30">
    <property type="match status" value="1"/>
</dbReference>
<dbReference type="GO" id="GO:0046872">
    <property type="term" value="F:metal ion binding"/>
    <property type="evidence" value="ECO:0007669"/>
    <property type="project" value="UniProtKB-KW"/>
</dbReference>
<dbReference type="Pfam" id="PF22745">
    <property type="entry name" value="Nlig-Ia"/>
    <property type="match status" value="1"/>
</dbReference>
<evidence type="ECO:0000256" key="12">
    <source>
        <dbReference type="ARBA" id="ARBA00034005"/>
    </source>
</evidence>
<feature type="binding site" evidence="14">
    <location>
        <position position="289"/>
    </location>
    <ligand>
        <name>NAD(+)</name>
        <dbReference type="ChEBI" id="CHEBI:57540"/>
    </ligand>
</feature>
<dbReference type="InterPro" id="IPR004150">
    <property type="entry name" value="NAD_DNA_ligase_OB"/>
</dbReference>
<dbReference type="InterPro" id="IPR004149">
    <property type="entry name" value="Znf_DNAligase_C4"/>
</dbReference>
<keyword evidence="17" id="KW-1185">Reference proteome</keyword>
<dbReference type="InterPro" id="IPR001357">
    <property type="entry name" value="BRCT_dom"/>
</dbReference>
<protein>
    <recommendedName>
        <fullName evidence="3 14">DNA ligase</fullName>
        <ecNumber evidence="2 14">6.5.1.2</ecNumber>
    </recommendedName>
    <alternativeName>
        <fullName evidence="14">Polydeoxyribonucleotide synthase [NAD(+)]</fullName>
    </alternativeName>
</protein>
<feature type="binding site" evidence="14">
    <location>
        <position position="110"/>
    </location>
    <ligand>
        <name>NAD(+)</name>
        <dbReference type="ChEBI" id="CHEBI:57540"/>
    </ligand>
</feature>
<dbReference type="AlphaFoldDB" id="A0A5C6USE1"/>
<evidence type="ECO:0000256" key="8">
    <source>
        <dbReference type="ARBA" id="ARBA00022833"/>
    </source>
</evidence>
<evidence type="ECO:0000256" key="1">
    <source>
        <dbReference type="ARBA" id="ARBA00004067"/>
    </source>
</evidence>
<dbReference type="InterPro" id="IPR013840">
    <property type="entry name" value="DNAligase_N"/>
</dbReference>
<dbReference type="Gene3D" id="3.40.50.10190">
    <property type="entry name" value="BRCT domain"/>
    <property type="match status" value="1"/>
</dbReference>
<dbReference type="PROSITE" id="PS50172">
    <property type="entry name" value="BRCT"/>
    <property type="match status" value="1"/>
</dbReference>
<feature type="binding site" evidence="14">
    <location>
        <position position="408"/>
    </location>
    <ligand>
        <name>Zn(2+)</name>
        <dbReference type="ChEBI" id="CHEBI:29105"/>
    </ligand>
</feature>
<dbReference type="Pfam" id="PF00533">
    <property type="entry name" value="BRCT"/>
    <property type="match status" value="1"/>
</dbReference>
<dbReference type="SMART" id="SM00292">
    <property type="entry name" value="BRCT"/>
    <property type="match status" value="1"/>
</dbReference>
<feature type="binding site" evidence="14">
    <location>
        <position position="313"/>
    </location>
    <ligand>
        <name>NAD(+)</name>
        <dbReference type="ChEBI" id="CHEBI:57540"/>
    </ligand>
</feature>
<dbReference type="InterPro" id="IPR041663">
    <property type="entry name" value="DisA/LigA_HHH"/>
</dbReference>
<evidence type="ECO:0000256" key="11">
    <source>
        <dbReference type="ARBA" id="ARBA00023204"/>
    </source>
</evidence>
<dbReference type="CDD" id="cd00114">
    <property type="entry name" value="LIGANc"/>
    <property type="match status" value="1"/>
</dbReference>
<dbReference type="PIRSF" id="PIRSF001604">
    <property type="entry name" value="LigA"/>
    <property type="match status" value="1"/>
</dbReference>
<sequence length="673" mass="76447">MEEVERLKELTKSLHWHNYLYYVKNKPEISDYDFDILLKELESLEAKYPQYASKNSPTKRVGGDITRKFEVVNHNYPMLSLANTYSKDELEAFIERCEKGLGKSPEYICELKYDGVAISLRYKNGELEKAITRGDGTKGEDITNNVKTVRAIPLSISGDYPDEFEVRGEIFMPLDAFQRLNESRLEAGEDTFANPRNTCAGTLKMQDSKIVAERELDSYVYGFLSDKQGFIATQFEAYEKLNNWGFKVPQKHDNKVLVTDKPQEIFDFINYWDKNRGQLPFEIDGIVIKVNRFSDQEELGYTSKTPKWAVAFKYKAEEISTELLDVIYQVGRTGAITPVAILDPVSLSGTTVKRASLHNADQIEKLDLHKGDYVFVEKGGEIIPKVTKVDIEKRKGRNLEKINFISQCPACNAELKRVEGEAQHFCDNSLNCSPQVAGKLIHFISRKAMDVEGIGAESIEQFIHAGLIKLPSDLYTLEFSDLIKLERWGEKSVENALEGIEKSKEIPFQRVVFALGIRFVGETVAKRLVKHFGDIDNLISASRETLEAVPDIGPRIAESLRNYFDNPLHIEEINRLRSFGLKFQVEESEKKLENAVFEGLNMVVSGTFTSFDRNELKALIERHGGVIKSGVTSKVNVLVAGENMGPSKRQKAEGLGVEIWTEQQFLERLDRRD</sequence>
<dbReference type="CDD" id="cd17748">
    <property type="entry name" value="BRCT_DNA_ligase_like"/>
    <property type="match status" value="1"/>
</dbReference>
<evidence type="ECO:0000256" key="14">
    <source>
        <dbReference type="HAMAP-Rule" id="MF_01588"/>
    </source>
</evidence>
<evidence type="ECO:0000313" key="16">
    <source>
        <dbReference type="EMBL" id="TXC76157.1"/>
    </source>
</evidence>
<comment type="cofactor">
    <cofactor evidence="14">
        <name>Mg(2+)</name>
        <dbReference type="ChEBI" id="CHEBI:18420"/>
    </cofactor>
    <cofactor evidence="14">
        <name>Mn(2+)</name>
        <dbReference type="ChEBI" id="CHEBI:29035"/>
    </cofactor>
</comment>
<dbReference type="Gene3D" id="1.10.287.610">
    <property type="entry name" value="Helix hairpin bin"/>
    <property type="match status" value="1"/>
</dbReference>
<dbReference type="Proteomes" id="UP000321168">
    <property type="component" value="Unassembled WGS sequence"/>
</dbReference>
<comment type="catalytic activity">
    <reaction evidence="12 14">
        <text>NAD(+) + (deoxyribonucleotide)n-3'-hydroxyl + 5'-phospho-(deoxyribonucleotide)m = (deoxyribonucleotide)n+m + AMP + beta-nicotinamide D-nucleotide.</text>
        <dbReference type="EC" id="6.5.1.2"/>
    </reaction>
</comment>
<name>A0A5C6USE1_9FLAO</name>
<dbReference type="InterPro" id="IPR036420">
    <property type="entry name" value="BRCT_dom_sf"/>
</dbReference>
<dbReference type="Pfam" id="PF12826">
    <property type="entry name" value="HHH_2"/>
    <property type="match status" value="1"/>
</dbReference>
<dbReference type="SUPFAM" id="SSF47781">
    <property type="entry name" value="RuvA domain 2-like"/>
    <property type="match status" value="1"/>
</dbReference>
<dbReference type="FunFam" id="1.10.150.20:FF:000007">
    <property type="entry name" value="DNA ligase"/>
    <property type="match status" value="1"/>
</dbReference>